<reference evidence="11 12" key="1">
    <citation type="submission" date="2021-07" db="EMBL/GenBank/DDBJ databases">
        <authorList>
            <person name="Imarazene B."/>
            <person name="Zahm M."/>
            <person name="Klopp C."/>
            <person name="Cabau C."/>
            <person name="Beille S."/>
            <person name="Jouanno E."/>
            <person name="Castinel A."/>
            <person name="Lluch J."/>
            <person name="Gil L."/>
            <person name="Kuchtly C."/>
            <person name="Lopez Roques C."/>
            <person name="Donnadieu C."/>
            <person name="Parrinello H."/>
            <person name="Journot L."/>
            <person name="Du K."/>
            <person name="Schartl M."/>
            <person name="Retaux S."/>
            <person name="Guiguen Y."/>
        </authorList>
    </citation>
    <scope>NUCLEOTIDE SEQUENCE [LARGE SCALE GENOMIC DNA]</scope>
    <source>
        <strain evidence="11">Pach_M1</strain>
        <tissue evidence="11">Testis</tissue>
    </source>
</reference>
<comment type="caution">
    <text evidence="11">The sequence shown here is derived from an EMBL/GenBank/DDBJ whole genome shotgun (WGS) entry which is preliminary data.</text>
</comment>
<sequence>MVAEEWQFILSSSSSNNTDGKSIYVRCIRQPMGPLFWSGFCAICMLLGVPASLLVLWELLQRRRRRVFSDIFMLNLSCIDLTFTVMLILIVNNYMVMHITQLSDLTSFLHSFPLCGRPLFMACVCGDCYFAVVYPIQYKTCKNGAKIRKLACLTVWLLIFVFGLILCTDNAFNSSLVSVPLVGALPIITFCDISILRALRKPAPTGNVNIHPQKKRALHTIINSFTMTFTAYLPPLIFFSFSDLLPLTKTQFFCTLTFYGLCFCTAGCVVMPVLYLDTLGKMHCCKKFLRKGCIFL</sequence>
<dbReference type="Pfam" id="PF00001">
    <property type="entry name" value="7tm_1"/>
    <property type="match status" value="1"/>
</dbReference>
<keyword evidence="3 9" id="KW-1133">Transmembrane helix</keyword>
<accession>A0A8T2LZ22</accession>
<evidence type="ECO:0000256" key="4">
    <source>
        <dbReference type="ARBA" id="ARBA00023040"/>
    </source>
</evidence>
<proteinExistence type="predicted"/>
<organism evidence="11 12">
    <name type="scientific">Astyanax mexicanus</name>
    <name type="common">Blind cave fish</name>
    <name type="synonym">Astyanax fasciatus mexicanus</name>
    <dbReference type="NCBI Taxonomy" id="7994"/>
    <lineage>
        <taxon>Eukaryota</taxon>
        <taxon>Metazoa</taxon>
        <taxon>Chordata</taxon>
        <taxon>Craniata</taxon>
        <taxon>Vertebrata</taxon>
        <taxon>Euteleostomi</taxon>
        <taxon>Actinopterygii</taxon>
        <taxon>Neopterygii</taxon>
        <taxon>Teleostei</taxon>
        <taxon>Ostariophysi</taxon>
        <taxon>Characiformes</taxon>
        <taxon>Characoidei</taxon>
        <taxon>Acestrorhamphidae</taxon>
        <taxon>Acestrorhamphinae</taxon>
        <taxon>Astyanax</taxon>
    </lineage>
</organism>
<feature type="transmembrane region" description="Helical" evidence="9">
    <location>
        <begin position="178"/>
        <end position="199"/>
    </location>
</feature>
<keyword evidence="8" id="KW-0807">Transducer</keyword>
<dbReference type="GO" id="GO:0007200">
    <property type="term" value="P:phospholipase C-activating G protein-coupled receptor signaling pathway"/>
    <property type="evidence" value="ECO:0007669"/>
    <property type="project" value="TreeGrafter"/>
</dbReference>
<evidence type="ECO:0000313" key="11">
    <source>
        <dbReference type="EMBL" id="KAG9276174.1"/>
    </source>
</evidence>
<keyword evidence="5 9" id="KW-0472">Membrane</keyword>
<evidence type="ECO:0000259" key="10">
    <source>
        <dbReference type="PROSITE" id="PS50262"/>
    </source>
</evidence>
<dbReference type="Proteomes" id="UP000752171">
    <property type="component" value="Unassembled WGS sequence"/>
</dbReference>
<evidence type="ECO:0000256" key="8">
    <source>
        <dbReference type="ARBA" id="ARBA00023224"/>
    </source>
</evidence>
<evidence type="ECO:0000256" key="6">
    <source>
        <dbReference type="ARBA" id="ARBA00023170"/>
    </source>
</evidence>
<dbReference type="PANTHER" id="PTHR24232:SF85">
    <property type="entry name" value="G-PROTEIN COUPLED RECEPTOR 4"/>
    <property type="match status" value="1"/>
</dbReference>
<evidence type="ECO:0000256" key="1">
    <source>
        <dbReference type="ARBA" id="ARBA00004141"/>
    </source>
</evidence>
<gene>
    <name evidence="11" type="primary">LPAR5</name>
    <name evidence="11" type="ORF">AMEX_G8463</name>
</gene>
<evidence type="ECO:0000313" key="12">
    <source>
        <dbReference type="Proteomes" id="UP000752171"/>
    </source>
</evidence>
<evidence type="ECO:0000256" key="5">
    <source>
        <dbReference type="ARBA" id="ARBA00023136"/>
    </source>
</evidence>
<feature type="domain" description="G-protein coupled receptors family 1 profile" evidence="10">
    <location>
        <begin position="51"/>
        <end position="275"/>
    </location>
</feature>
<dbReference type="InterPro" id="IPR017452">
    <property type="entry name" value="GPCR_Rhodpsn_7TM"/>
</dbReference>
<keyword evidence="6" id="KW-0675">Receptor</keyword>
<dbReference type="InterPro" id="IPR000276">
    <property type="entry name" value="GPCR_Rhodpsn"/>
</dbReference>
<evidence type="ECO:0000256" key="3">
    <source>
        <dbReference type="ARBA" id="ARBA00022989"/>
    </source>
</evidence>
<feature type="transmembrane region" description="Helical" evidence="9">
    <location>
        <begin position="256"/>
        <end position="276"/>
    </location>
</feature>
<dbReference type="PROSITE" id="PS50262">
    <property type="entry name" value="G_PROTEIN_RECEP_F1_2"/>
    <property type="match status" value="1"/>
</dbReference>
<dbReference type="Gene3D" id="1.20.1070.10">
    <property type="entry name" value="Rhodopsin 7-helix transmembrane proteins"/>
    <property type="match status" value="1"/>
</dbReference>
<feature type="transmembrane region" description="Helical" evidence="9">
    <location>
        <begin position="150"/>
        <end position="172"/>
    </location>
</feature>
<name>A0A8T2LZ22_ASTMX</name>
<evidence type="ECO:0000256" key="9">
    <source>
        <dbReference type="SAM" id="Phobius"/>
    </source>
</evidence>
<evidence type="ECO:0000256" key="7">
    <source>
        <dbReference type="ARBA" id="ARBA00023180"/>
    </source>
</evidence>
<dbReference type="EMBL" id="JAICCE010000006">
    <property type="protein sequence ID" value="KAG9276174.1"/>
    <property type="molecule type" value="Genomic_DNA"/>
</dbReference>
<comment type="subcellular location">
    <subcellularLocation>
        <location evidence="1">Membrane</location>
        <topology evidence="1">Multi-pass membrane protein</topology>
    </subcellularLocation>
</comment>
<evidence type="ECO:0000256" key="2">
    <source>
        <dbReference type="ARBA" id="ARBA00022692"/>
    </source>
</evidence>
<dbReference type="GO" id="GO:0005886">
    <property type="term" value="C:plasma membrane"/>
    <property type="evidence" value="ECO:0007669"/>
    <property type="project" value="TreeGrafter"/>
</dbReference>
<feature type="transmembrane region" description="Helical" evidence="9">
    <location>
        <begin position="35"/>
        <end position="60"/>
    </location>
</feature>
<dbReference type="GO" id="GO:0035025">
    <property type="term" value="P:positive regulation of Rho protein signal transduction"/>
    <property type="evidence" value="ECO:0007669"/>
    <property type="project" value="TreeGrafter"/>
</dbReference>
<feature type="transmembrane region" description="Helical" evidence="9">
    <location>
        <begin position="72"/>
        <end position="99"/>
    </location>
</feature>
<keyword evidence="7" id="KW-0325">Glycoprotein</keyword>
<dbReference type="PANTHER" id="PTHR24232">
    <property type="entry name" value="G-PROTEIN COUPLED RECEPTOR"/>
    <property type="match status" value="1"/>
</dbReference>
<dbReference type="SUPFAM" id="SSF81321">
    <property type="entry name" value="Family A G protein-coupled receptor-like"/>
    <property type="match status" value="1"/>
</dbReference>
<feature type="transmembrane region" description="Helical" evidence="9">
    <location>
        <begin position="119"/>
        <end position="138"/>
    </location>
</feature>
<protein>
    <submittedName>
        <fullName evidence="11">P2Y purinoceptor 3-like</fullName>
    </submittedName>
</protein>
<keyword evidence="4" id="KW-0297">G-protein coupled receptor</keyword>
<feature type="transmembrane region" description="Helical" evidence="9">
    <location>
        <begin position="220"/>
        <end position="241"/>
    </location>
</feature>
<keyword evidence="2 9" id="KW-0812">Transmembrane</keyword>
<dbReference type="AlphaFoldDB" id="A0A8T2LZ22"/>
<dbReference type="GO" id="GO:0004930">
    <property type="term" value="F:G protein-coupled receptor activity"/>
    <property type="evidence" value="ECO:0007669"/>
    <property type="project" value="UniProtKB-KW"/>
</dbReference>